<evidence type="ECO:0008006" key="4">
    <source>
        <dbReference type="Google" id="ProtNLM"/>
    </source>
</evidence>
<reference evidence="2" key="1">
    <citation type="submission" date="2021-03" db="EMBL/GenBank/DDBJ databases">
        <title>Leucobacter chromiisoli sp. nov., isolated from chromium-containing soil of chemical plant.</title>
        <authorList>
            <person name="Xu Z."/>
        </authorList>
    </citation>
    <scope>NUCLEOTIDE SEQUENCE</scope>
    <source>
        <strain evidence="2">A2</strain>
    </source>
</reference>
<sequence>MSFDYAPAPRYAPERDHSYHSEGAEIARTAKLLGFELMPWQQLVVDRATEYRIIGPGESEGDRHLGRRGYRYHKVIVTVPRQSGKTTLMSPVRVHRMMTRPNAKLFATAQTGQDAGKRMRDMIGRVVESPIAPLFKPRFSAGSEGLACIGNGSILTRFSPLPSALHGETPLMVDYDEFWKYDRVLGEALMGAVVPAMATLQGLTQIWLVSTMGTSDSDFMNAEVEAGRAGAPGVAYFEWSMPDGADPFDPATWWEFHPALGNTIGEQTIADASTSLSYGEYVRGYMNRLTETVNAIVEAEALRTLVTTWDDPPAWKDIAVGYEVAAGGTAATVYGVWRDAAGNPQAHIIHSAPGTVWLVPLLKQIAELEPAVIAADDGGETRAITDQLVRDGIDVYTTGARDFGTACIALLTAMRDDQTFRYDGSDAFTQAVMHAVLRPSGDSWRFSRAHSTGPIAALIAVAVALWAYDHRDDPLGTPYIYLGED</sequence>
<dbReference type="EMBL" id="JAGDYL010000020">
    <property type="protein sequence ID" value="MBO1805906.1"/>
    <property type="molecule type" value="Genomic_DNA"/>
</dbReference>
<evidence type="ECO:0000256" key="1">
    <source>
        <dbReference type="SAM" id="MobiDB-lite"/>
    </source>
</evidence>
<name>A0A939LXI2_9MICO</name>
<dbReference type="RefSeq" id="WP_208046378.1">
    <property type="nucleotide sequence ID" value="NZ_JAGDYL010000020.1"/>
</dbReference>
<feature type="region of interest" description="Disordered" evidence="1">
    <location>
        <begin position="1"/>
        <end position="20"/>
    </location>
</feature>
<comment type="caution">
    <text evidence="2">The sequence shown here is derived from an EMBL/GenBank/DDBJ whole genome shotgun (WGS) entry which is preliminary data.</text>
</comment>
<gene>
    <name evidence="2" type="ORF">J4H91_11350</name>
</gene>
<dbReference type="Proteomes" id="UP000664398">
    <property type="component" value="Unassembled WGS sequence"/>
</dbReference>
<organism evidence="2 3">
    <name type="scientific">Leucobacter ruminantium</name>
    <dbReference type="NCBI Taxonomy" id="1289170"/>
    <lineage>
        <taxon>Bacteria</taxon>
        <taxon>Bacillati</taxon>
        <taxon>Actinomycetota</taxon>
        <taxon>Actinomycetes</taxon>
        <taxon>Micrococcales</taxon>
        <taxon>Microbacteriaceae</taxon>
        <taxon>Leucobacter</taxon>
    </lineage>
</organism>
<dbReference type="Gene3D" id="3.40.50.300">
    <property type="entry name" value="P-loop containing nucleotide triphosphate hydrolases"/>
    <property type="match status" value="1"/>
</dbReference>
<evidence type="ECO:0000313" key="3">
    <source>
        <dbReference type="Proteomes" id="UP000664398"/>
    </source>
</evidence>
<keyword evidence="3" id="KW-1185">Reference proteome</keyword>
<proteinExistence type="predicted"/>
<accession>A0A939LXI2</accession>
<dbReference type="InterPro" id="IPR027417">
    <property type="entry name" value="P-loop_NTPase"/>
</dbReference>
<protein>
    <recommendedName>
        <fullName evidence="4">Terminase</fullName>
    </recommendedName>
</protein>
<evidence type="ECO:0000313" key="2">
    <source>
        <dbReference type="EMBL" id="MBO1805906.1"/>
    </source>
</evidence>
<dbReference type="AlphaFoldDB" id="A0A939LXI2"/>